<dbReference type="InterPro" id="IPR000917">
    <property type="entry name" value="Sulfatase_N"/>
</dbReference>
<proteinExistence type="predicted"/>
<feature type="non-terminal residue" evidence="3">
    <location>
        <position position="1"/>
    </location>
</feature>
<dbReference type="GO" id="GO:0016740">
    <property type="term" value="F:transferase activity"/>
    <property type="evidence" value="ECO:0007669"/>
    <property type="project" value="UniProtKB-KW"/>
</dbReference>
<dbReference type="Gene3D" id="3.40.720.10">
    <property type="entry name" value="Alkaline Phosphatase, subunit A"/>
    <property type="match status" value="1"/>
</dbReference>
<dbReference type="RefSeq" id="WP_159525062.1">
    <property type="nucleotide sequence ID" value="NZ_WUUU01000006.1"/>
</dbReference>
<gene>
    <name evidence="3" type="ORF">GRX66_02220</name>
</gene>
<dbReference type="AlphaFoldDB" id="A0A6B0SCK5"/>
<dbReference type="PANTHER" id="PTHR43751:SF3">
    <property type="entry name" value="SULFATASE N-TERMINAL DOMAIN-CONTAINING PROTEIN"/>
    <property type="match status" value="1"/>
</dbReference>
<accession>A0A6B0SCK5</accession>
<dbReference type="Pfam" id="PF00884">
    <property type="entry name" value="Sulfatase"/>
    <property type="match status" value="1"/>
</dbReference>
<dbReference type="GO" id="GO:0016787">
    <property type="term" value="F:hydrolase activity"/>
    <property type="evidence" value="ECO:0007669"/>
    <property type="project" value="UniProtKB-KW"/>
</dbReference>
<dbReference type="PANTHER" id="PTHR43751">
    <property type="entry name" value="SULFATASE"/>
    <property type="match status" value="1"/>
</dbReference>
<comment type="caution">
    <text evidence="3">The sequence shown here is derived from an EMBL/GenBank/DDBJ whole genome shotgun (WGS) entry which is preliminary data.</text>
</comment>
<feature type="domain" description="Sulfatase N-terminal" evidence="2">
    <location>
        <begin position="68"/>
        <end position="209"/>
    </location>
</feature>
<protein>
    <submittedName>
        <fullName evidence="3">Sulfatase-like hydrolase/transferase</fullName>
    </submittedName>
</protein>
<evidence type="ECO:0000313" key="4">
    <source>
        <dbReference type="Proteomes" id="UP000471521"/>
    </source>
</evidence>
<feature type="compositionally biased region" description="Basic and acidic residues" evidence="1">
    <location>
        <begin position="1"/>
        <end position="16"/>
    </location>
</feature>
<dbReference type="EMBL" id="WUUU01000006">
    <property type="protein sequence ID" value="MXR19475.1"/>
    <property type="molecule type" value="Genomic_DNA"/>
</dbReference>
<dbReference type="InterPro" id="IPR052701">
    <property type="entry name" value="GAG_Ulvan_Degrading_Sulfatases"/>
</dbReference>
<name>A0A6B0SCK5_9EURY</name>
<evidence type="ECO:0000313" key="3">
    <source>
        <dbReference type="EMBL" id="MXR19475.1"/>
    </source>
</evidence>
<keyword evidence="3" id="KW-0808">Transferase</keyword>
<reference evidence="3 4" key="1">
    <citation type="submission" date="2019-12" db="EMBL/GenBank/DDBJ databases">
        <title>Isolation and characterization of three novel carbon monoxide-oxidizing members of Halobacteria from salione crusts and soils.</title>
        <authorList>
            <person name="Myers M.R."/>
            <person name="King G.M."/>
        </authorList>
    </citation>
    <scope>NUCLEOTIDE SEQUENCE [LARGE SCALE GENOMIC DNA]</scope>
    <source>
        <strain evidence="3 4">PCN9</strain>
    </source>
</reference>
<dbReference type="Proteomes" id="UP000471521">
    <property type="component" value="Unassembled WGS sequence"/>
</dbReference>
<dbReference type="SUPFAM" id="SSF53649">
    <property type="entry name" value="Alkaline phosphatase-like"/>
    <property type="match status" value="1"/>
</dbReference>
<evidence type="ECO:0000256" key="1">
    <source>
        <dbReference type="SAM" id="MobiDB-lite"/>
    </source>
</evidence>
<dbReference type="InterPro" id="IPR017850">
    <property type="entry name" value="Alkaline_phosphatase_core_sf"/>
</dbReference>
<keyword evidence="4" id="KW-1185">Reference proteome</keyword>
<keyword evidence="3" id="KW-0378">Hydrolase</keyword>
<evidence type="ECO:0000259" key="2">
    <source>
        <dbReference type="Pfam" id="PF00884"/>
    </source>
</evidence>
<dbReference type="OrthoDB" id="3164at2157"/>
<sequence>EFENLRLDGKTDRATGGDEGSAGSLRATLSDSVKSRKGSLAESAPVVALSRYYQYLTEWPSARGSTVVEALTNNIEANDAPFFAWTHLMDIHRPIHPTVANNDDTLHRYSLRQQFAVDSHASTNQFDARSEVIYDNAVRYVDRQIGAIIDNLRQEGVWGNTCLVVTGDHGEALFDRDRYGHPRHYLYDELLHVPLLIDNCSGESKRISHPFSLAWLGELIAEMVGINPPDFPSSSGYETHFDDKTADVPVVSDALDSHGHSVAVRNGEYKYVTRSLTPDADMSVIETPTDTGYHVASDRGERCPLNGDTVPDPLVEYAESIVTEPSALPRLEGGFTREAERRLEQLGYKM</sequence>
<organism evidence="3 4">
    <name type="scientific">Halobacterium bonnevillei</name>
    <dbReference type="NCBI Taxonomy" id="2692200"/>
    <lineage>
        <taxon>Archaea</taxon>
        <taxon>Methanobacteriati</taxon>
        <taxon>Methanobacteriota</taxon>
        <taxon>Stenosarchaea group</taxon>
        <taxon>Halobacteria</taxon>
        <taxon>Halobacteriales</taxon>
        <taxon>Halobacteriaceae</taxon>
        <taxon>Halobacterium</taxon>
    </lineage>
</organism>
<feature type="region of interest" description="Disordered" evidence="1">
    <location>
        <begin position="1"/>
        <end position="28"/>
    </location>
</feature>